<evidence type="ECO:0000313" key="3">
    <source>
        <dbReference type="Proteomes" id="UP000217790"/>
    </source>
</evidence>
<accession>A0A2H3E6M3</accession>
<dbReference type="InParanoid" id="A0A2H3E6M3"/>
<name>A0A2H3E6M3_ARMGA</name>
<dbReference type="AlphaFoldDB" id="A0A2H3E6M3"/>
<proteinExistence type="predicted"/>
<evidence type="ECO:0000313" key="2">
    <source>
        <dbReference type="EMBL" id="PBL02001.1"/>
    </source>
</evidence>
<gene>
    <name evidence="2" type="ORF">ARMGADRAFT_235547</name>
</gene>
<feature type="region of interest" description="Disordered" evidence="1">
    <location>
        <begin position="90"/>
        <end position="118"/>
    </location>
</feature>
<keyword evidence="3" id="KW-1185">Reference proteome</keyword>
<dbReference type="EMBL" id="KZ293645">
    <property type="protein sequence ID" value="PBL02001.1"/>
    <property type="molecule type" value="Genomic_DNA"/>
</dbReference>
<dbReference type="Proteomes" id="UP000217790">
    <property type="component" value="Unassembled WGS sequence"/>
</dbReference>
<sequence>MLPVDKFLASHRSVRHPALLLVTWSMRIVPRLNVARLASKTTMCHALNVLGVRRTSQIILNFKRSWILVVLCSANGIAIPKLTFPGQDPNRQLSTSAIPSSTSGAASGTGGGSSTSISHSTISETSVITAVSSQTSASTSISSISRSTITSLAPASSTSVTERSSAAASAITTPASSASTTSAASGTAPAPAGTADSVVALESDMLWMVPALVAFFFSV</sequence>
<reference evidence="3" key="1">
    <citation type="journal article" date="2017" name="Nat. Ecol. Evol.">
        <title>Genome expansion and lineage-specific genetic innovations in the forest pathogenic fungi Armillaria.</title>
        <authorList>
            <person name="Sipos G."/>
            <person name="Prasanna A.N."/>
            <person name="Walter M.C."/>
            <person name="O'Connor E."/>
            <person name="Balint B."/>
            <person name="Krizsan K."/>
            <person name="Kiss B."/>
            <person name="Hess J."/>
            <person name="Varga T."/>
            <person name="Slot J."/>
            <person name="Riley R."/>
            <person name="Boka B."/>
            <person name="Rigling D."/>
            <person name="Barry K."/>
            <person name="Lee J."/>
            <person name="Mihaltcheva S."/>
            <person name="LaButti K."/>
            <person name="Lipzen A."/>
            <person name="Waldron R."/>
            <person name="Moloney N.M."/>
            <person name="Sperisen C."/>
            <person name="Kredics L."/>
            <person name="Vagvoelgyi C."/>
            <person name="Patrignani A."/>
            <person name="Fitzpatrick D."/>
            <person name="Nagy I."/>
            <person name="Doyle S."/>
            <person name="Anderson J.B."/>
            <person name="Grigoriev I.V."/>
            <person name="Gueldener U."/>
            <person name="Muensterkoetter M."/>
            <person name="Nagy L.G."/>
        </authorList>
    </citation>
    <scope>NUCLEOTIDE SEQUENCE [LARGE SCALE GENOMIC DNA]</scope>
    <source>
        <strain evidence="3">Ar21-2</strain>
    </source>
</reference>
<evidence type="ECO:0000256" key="1">
    <source>
        <dbReference type="SAM" id="MobiDB-lite"/>
    </source>
</evidence>
<organism evidence="2 3">
    <name type="scientific">Armillaria gallica</name>
    <name type="common">Bulbous honey fungus</name>
    <name type="synonym">Armillaria bulbosa</name>
    <dbReference type="NCBI Taxonomy" id="47427"/>
    <lineage>
        <taxon>Eukaryota</taxon>
        <taxon>Fungi</taxon>
        <taxon>Dikarya</taxon>
        <taxon>Basidiomycota</taxon>
        <taxon>Agaricomycotina</taxon>
        <taxon>Agaricomycetes</taxon>
        <taxon>Agaricomycetidae</taxon>
        <taxon>Agaricales</taxon>
        <taxon>Marasmiineae</taxon>
        <taxon>Physalacriaceae</taxon>
        <taxon>Armillaria</taxon>
    </lineage>
</organism>
<protein>
    <submittedName>
        <fullName evidence="2">Uncharacterized protein</fullName>
    </submittedName>
</protein>
<feature type="compositionally biased region" description="Low complexity" evidence="1">
    <location>
        <begin position="94"/>
        <end position="106"/>
    </location>
</feature>